<accession>A0A4P9WGE5</accession>
<organism evidence="3 4">
    <name type="scientific">Blyttiomyces helicus</name>
    <dbReference type="NCBI Taxonomy" id="388810"/>
    <lineage>
        <taxon>Eukaryota</taxon>
        <taxon>Fungi</taxon>
        <taxon>Fungi incertae sedis</taxon>
        <taxon>Chytridiomycota</taxon>
        <taxon>Chytridiomycota incertae sedis</taxon>
        <taxon>Chytridiomycetes</taxon>
        <taxon>Chytridiomycetes incertae sedis</taxon>
        <taxon>Blyttiomyces</taxon>
    </lineage>
</organism>
<dbReference type="Proteomes" id="UP000269721">
    <property type="component" value="Unassembled WGS sequence"/>
</dbReference>
<sequence length="216" mass="23697">MYPLRPLFGLPGWGVPLSDFFSFSVVNRARAGRSTRSFINDGLWDAILNNILTWSLTTTDHWALILQIEFGHDDAHPLRDGQGVLGTGNETQTMYLTRMIDDVRSRNCTPILSSMTPRLKFVNNAQVIGTPFVEWAKDVANATETPFVDHNLFTAQMYTQMGLKNTMTLFAPGDSTHTDAAGAVVVAEMFLRGLVCDGQAEELIAGLSPRGAAVTC</sequence>
<dbReference type="EMBL" id="KZ995080">
    <property type="protein sequence ID" value="RKO91412.1"/>
    <property type="molecule type" value="Genomic_DNA"/>
</dbReference>
<dbReference type="Gene3D" id="3.40.50.1110">
    <property type="entry name" value="SGNH hydrolase"/>
    <property type="match status" value="1"/>
</dbReference>
<proteinExistence type="inferred from homology"/>
<reference evidence="4" key="1">
    <citation type="journal article" date="2018" name="Nat. Microbiol.">
        <title>Leveraging single-cell genomics to expand the fungal tree of life.</title>
        <authorList>
            <person name="Ahrendt S.R."/>
            <person name="Quandt C.A."/>
            <person name="Ciobanu D."/>
            <person name="Clum A."/>
            <person name="Salamov A."/>
            <person name="Andreopoulos B."/>
            <person name="Cheng J.F."/>
            <person name="Woyke T."/>
            <person name="Pelin A."/>
            <person name="Henrissat B."/>
            <person name="Reynolds N.K."/>
            <person name="Benny G.L."/>
            <person name="Smith M.E."/>
            <person name="James T.Y."/>
            <person name="Grigoriev I.V."/>
        </authorList>
    </citation>
    <scope>NUCLEOTIDE SEQUENCE [LARGE SCALE GENOMIC DNA]</scope>
</reference>
<dbReference type="InterPro" id="IPR036514">
    <property type="entry name" value="SGNH_hydro_sf"/>
</dbReference>
<dbReference type="SUPFAM" id="SSF52266">
    <property type="entry name" value="SGNH hydrolase"/>
    <property type="match status" value="1"/>
</dbReference>
<dbReference type="PANTHER" id="PTHR43695">
    <property type="entry name" value="PUTATIVE (AFU_ORTHOLOGUE AFUA_2G17250)-RELATED"/>
    <property type="match status" value="1"/>
</dbReference>
<keyword evidence="4" id="KW-1185">Reference proteome</keyword>
<evidence type="ECO:0000256" key="2">
    <source>
        <dbReference type="ARBA" id="ARBA00022801"/>
    </source>
</evidence>
<evidence type="ECO:0000313" key="3">
    <source>
        <dbReference type="EMBL" id="RKO91412.1"/>
    </source>
</evidence>
<dbReference type="OrthoDB" id="2141316at2759"/>
<gene>
    <name evidence="3" type="ORF">BDK51DRAFT_31867</name>
</gene>
<comment type="similarity">
    <text evidence="1">Belongs to the 'GDSL' lipolytic enzyme family.</text>
</comment>
<evidence type="ECO:0000256" key="1">
    <source>
        <dbReference type="ARBA" id="ARBA00008668"/>
    </source>
</evidence>
<dbReference type="GO" id="GO:0016787">
    <property type="term" value="F:hydrolase activity"/>
    <property type="evidence" value="ECO:0007669"/>
    <property type="project" value="UniProtKB-KW"/>
</dbReference>
<evidence type="ECO:0000313" key="4">
    <source>
        <dbReference type="Proteomes" id="UP000269721"/>
    </source>
</evidence>
<name>A0A4P9WGE5_9FUNG</name>
<dbReference type="InterPro" id="IPR037459">
    <property type="entry name" value="RhgT-like"/>
</dbReference>
<keyword evidence="2 3" id="KW-0378">Hydrolase</keyword>
<protein>
    <submittedName>
        <fullName evidence="3">SGNH hydrolase-type esterase domain-containing protein</fullName>
    </submittedName>
</protein>
<dbReference type="PANTHER" id="PTHR43695:SF1">
    <property type="entry name" value="RHAMNOGALACTURONAN ACETYLESTERASE"/>
    <property type="match status" value="1"/>
</dbReference>
<dbReference type="AlphaFoldDB" id="A0A4P9WGE5"/>